<evidence type="ECO:0000256" key="4">
    <source>
        <dbReference type="ARBA" id="ARBA00022692"/>
    </source>
</evidence>
<keyword evidence="3" id="KW-1003">Cell membrane</keyword>
<feature type="transmembrane region" description="Helical" evidence="7">
    <location>
        <begin position="98"/>
        <end position="116"/>
    </location>
</feature>
<dbReference type="InterPro" id="IPR043429">
    <property type="entry name" value="ArtM/GltK/GlnP/TcyL/YhdX-like"/>
</dbReference>
<sequence>MVFDIDFAIKSLPKIISGIPMTLLISVFAIMFGLMIGFLVTLCQMYKVPVLNRISMIYVSFIRGTPLLVQIYVTYYSLPMVIDWAGMKLGLNISSADLPPLAFALTAFTFYSGAYLSETIRSSLGSVDNGQMEAAYSVGLTTGQAFRRIIIPQAFVVAIPNIGNIFLGLIKGTSLAFTVMIIEVLSNAKIVAADGYRYMEAYVDAAIVYWVLCIFFERLFVWLEKRSGRFKARAAS</sequence>
<evidence type="ECO:0000256" key="1">
    <source>
        <dbReference type="ARBA" id="ARBA00004651"/>
    </source>
</evidence>
<dbReference type="InterPro" id="IPR000515">
    <property type="entry name" value="MetI-like"/>
</dbReference>
<accession>A0A3T1D5D1</accession>
<feature type="transmembrane region" description="Helical" evidence="7">
    <location>
        <begin position="20"/>
        <end position="43"/>
    </location>
</feature>
<dbReference type="SUPFAM" id="SSF161098">
    <property type="entry name" value="MetI-like"/>
    <property type="match status" value="1"/>
</dbReference>
<dbReference type="KEGG" id="cohn:KCTCHS21_27060"/>
<feature type="transmembrane region" description="Helical" evidence="7">
    <location>
        <begin position="154"/>
        <end position="182"/>
    </location>
</feature>
<evidence type="ECO:0000256" key="6">
    <source>
        <dbReference type="ARBA" id="ARBA00023136"/>
    </source>
</evidence>
<dbReference type="OrthoDB" id="9805999at2"/>
<dbReference type="GO" id="GO:0006865">
    <property type="term" value="P:amino acid transport"/>
    <property type="evidence" value="ECO:0007669"/>
    <property type="project" value="TreeGrafter"/>
</dbReference>
<evidence type="ECO:0000256" key="5">
    <source>
        <dbReference type="ARBA" id="ARBA00022989"/>
    </source>
</evidence>
<comment type="similarity">
    <text evidence="7">Belongs to the binding-protein-dependent transport system permease family.</text>
</comment>
<dbReference type="Proteomes" id="UP000289856">
    <property type="component" value="Chromosome"/>
</dbReference>
<evidence type="ECO:0000256" key="3">
    <source>
        <dbReference type="ARBA" id="ARBA00022475"/>
    </source>
</evidence>
<dbReference type="PROSITE" id="PS50928">
    <property type="entry name" value="ABC_TM1"/>
    <property type="match status" value="1"/>
</dbReference>
<reference evidence="9 10" key="1">
    <citation type="submission" date="2019-01" db="EMBL/GenBank/DDBJ databases">
        <title>Complete genome sequence of Cohnella hallensis HS21 isolated from Korean fir (Abies koreana) rhizospheric soil.</title>
        <authorList>
            <person name="Jiang L."/>
            <person name="Kang S.W."/>
            <person name="Kim S."/>
            <person name="Jung J."/>
            <person name="Kim C.Y."/>
            <person name="Kim D.H."/>
            <person name="Kim S.W."/>
            <person name="Lee J."/>
        </authorList>
    </citation>
    <scope>NUCLEOTIDE SEQUENCE [LARGE SCALE GENOMIC DNA]</scope>
    <source>
        <strain evidence="9 10">HS21</strain>
    </source>
</reference>
<dbReference type="InterPro" id="IPR010065">
    <property type="entry name" value="AA_ABC_transptr_permease_3TM"/>
</dbReference>
<dbReference type="Pfam" id="PF00528">
    <property type="entry name" value="BPD_transp_1"/>
    <property type="match status" value="1"/>
</dbReference>
<evidence type="ECO:0000256" key="7">
    <source>
        <dbReference type="RuleBase" id="RU363032"/>
    </source>
</evidence>
<dbReference type="AlphaFoldDB" id="A0A3T1D5D1"/>
<gene>
    <name evidence="9" type="ORF">KCTCHS21_27060</name>
</gene>
<evidence type="ECO:0000256" key="2">
    <source>
        <dbReference type="ARBA" id="ARBA00022448"/>
    </source>
</evidence>
<feature type="transmembrane region" description="Helical" evidence="7">
    <location>
        <begin position="55"/>
        <end position="78"/>
    </location>
</feature>
<dbReference type="NCBIfam" id="TIGR01726">
    <property type="entry name" value="HEQRo_perm_3TM"/>
    <property type="match status" value="1"/>
</dbReference>
<feature type="transmembrane region" description="Helical" evidence="7">
    <location>
        <begin position="202"/>
        <end position="223"/>
    </location>
</feature>
<dbReference type="PANTHER" id="PTHR30614:SF43">
    <property type="entry name" value="L-CYSTINE TRANSPORT SYSTEM PERMEASE PROTEIN TCYM"/>
    <property type="match status" value="1"/>
</dbReference>
<organism evidence="9 10">
    <name type="scientific">Cohnella abietis</name>
    <dbReference type="NCBI Taxonomy" id="2507935"/>
    <lineage>
        <taxon>Bacteria</taxon>
        <taxon>Bacillati</taxon>
        <taxon>Bacillota</taxon>
        <taxon>Bacilli</taxon>
        <taxon>Bacillales</taxon>
        <taxon>Paenibacillaceae</taxon>
        <taxon>Cohnella</taxon>
    </lineage>
</organism>
<dbReference type="InterPro" id="IPR035906">
    <property type="entry name" value="MetI-like_sf"/>
</dbReference>
<keyword evidence="5 7" id="KW-1133">Transmembrane helix</keyword>
<proteinExistence type="inferred from homology"/>
<dbReference type="GO" id="GO:0043190">
    <property type="term" value="C:ATP-binding cassette (ABC) transporter complex"/>
    <property type="evidence" value="ECO:0007669"/>
    <property type="project" value="InterPro"/>
</dbReference>
<feature type="domain" description="ABC transmembrane type-1" evidence="8">
    <location>
        <begin position="19"/>
        <end position="220"/>
    </location>
</feature>
<dbReference type="RefSeq" id="WP_130608798.1">
    <property type="nucleotide sequence ID" value="NZ_AP019400.1"/>
</dbReference>
<dbReference type="CDD" id="cd06261">
    <property type="entry name" value="TM_PBP2"/>
    <property type="match status" value="1"/>
</dbReference>
<evidence type="ECO:0000313" key="10">
    <source>
        <dbReference type="Proteomes" id="UP000289856"/>
    </source>
</evidence>
<comment type="subcellular location">
    <subcellularLocation>
        <location evidence="1 7">Cell membrane</location>
        <topology evidence="1 7">Multi-pass membrane protein</topology>
    </subcellularLocation>
</comment>
<keyword evidence="2 7" id="KW-0813">Transport</keyword>
<protein>
    <submittedName>
        <fullName evidence="9">Cysteine ABC transporter permease</fullName>
    </submittedName>
</protein>
<dbReference type="PANTHER" id="PTHR30614">
    <property type="entry name" value="MEMBRANE COMPONENT OF AMINO ACID ABC TRANSPORTER"/>
    <property type="match status" value="1"/>
</dbReference>
<evidence type="ECO:0000259" key="8">
    <source>
        <dbReference type="PROSITE" id="PS50928"/>
    </source>
</evidence>
<keyword evidence="10" id="KW-1185">Reference proteome</keyword>
<name>A0A3T1D5D1_9BACL</name>
<keyword evidence="6 7" id="KW-0472">Membrane</keyword>
<dbReference type="Gene3D" id="1.10.3720.10">
    <property type="entry name" value="MetI-like"/>
    <property type="match status" value="1"/>
</dbReference>
<keyword evidence="4 7" id="KW-0812">Transmembrane</keyword>
<dbReference type="EMBL" id="AP019400">
    <property type="protein sequence ID" value="BBI33307.1"/>
    <property type="molecule type" value="Genomic_DNA"/>
</dbReference>
<evidence type="ECO:0000313" key="9">
    <source>
        <dbReference type="EMBL" id="BBI33307.1"/>
    </source>
</evidence>
<dbReference type="GO" id="GO:0022857">
    <property type="term" value="F:transmembrane transporter activity"/>
    <property type="evidence" value="ECO:0007669"/>
    <property type="project" value="InterPro"/>
</dbReference>